<dbReference type="Proteomes" id="UP000681722">
    <property type="component" value="Unassembled WGS sequence"/>
</dbReference>
<evidence type="ECO:0000256" key="2">
    <source>
        <dbReference type="ARBA" id="ARBA00022617"/>
    </source>
</evidence>
<evidence type="ECO:0000256" key="5">
    <source>
        <dbReference type="ARBA" id="ARBA00023004"/>
    </source>
</evidence>
<evidence type="ECO:0000313" key="9">
    <source>
        <dbReference type="EMBL" id="CAF1524564.1"/>
    </source>
</evidence>
<dbReference type="SUPFAM" id="SSF48264">
    <property type="entry name" value="Cytochrome P450"/>
    <property type="match status" value="1"/>
</dbReference>
<dbReference type="OrthoDB" id="1470350at2759"/>
<reference evidence="9" key="1">
    <citation type="submission" date="2021-02" db="EMBL/GenBank/DDBJ databases">
        <authorList>
            <person name="Nowell W R."/>
        </authorList>
    </citation>
    <scope>NUCLEOTIDE SEQUENCE</scope>
</reference>
<name>A0A815V0Q2_9BILA</name>
<dbReference type="InterPro" id="IPR050196">
    <property type="entry name" value="Cytochrome_P450_Monoox"/>
</dbReference>
<dbReference type="InterPro" id="IPR036396">
    <property type="entry name" value="Cyt_P450_sf"/>
</dbReference>
<comment type="similarity">
    <text evidence="1 8">Belongs to the cytochrome P450 family.</text>
</comment>
<dbReference type="InterPro" id="IPR017972">
    <property type="entry name" value="Cyt_P450_CS"/>
</dbReference>
<evidence type="ECO:0000313" key="11">
    <source>
        <dbReference type="Proteomes" id="UP000663829"/>
    </source>
</evidence>
<dbReference type="PANTHER" id="PTHR24291:SF50">
    <property type="entry name" value="BIFUNCTIONAL ALBAFLAVENONE MONOOXYGENASE_TERPENE SYNTHASE"/>
    <property type="match status" value="1"/>
</dbReference>
<keyword evidence="4 8" id="KW-0560">Oxidoreductase</keyword>
<dbReference type="EMBL" id="CAJOBC010089736">
    <property type="protein sequence ID" value="CAF4383609.1"/>
    <property type="molecule type" value="Genomic_DNA"/>
</dbReference>
<evidence type="ECO:0000256" key="8">
    <source>
        <dbReference type="RuleBase" id="RU000461"/>
    </source>
</evidence>
<feature type="non-terminal residue" evidence="9">
    <location>
        <position position="1"/>
    </location>
</feature>
<evidence type="ECO:0000256" key="4">
    <source>
        <dbReference type="ARBA" id="ARBA00023002"/>
    </source>
</evidence>
<evidence type="ECO:0000256" key="6">
    <source>
        <dbReference type="ARBA" id="ARBA00023033"/>
    </source>
</evidence>
<evidence type="ECO:0000256" key="3">
    <source>
        <dbReference type="ARBA" id="ARBA00022723"/>
    </source>
</evidence>
<dbReference type="GO" id="GO:0005506">
    <property type="term" value="F:iron ion binding"/>
    <property type="evidence" value="ECO:0007669"/>
    <property type="project" value="InterPro"/>
</dbReference>
<evidence type="ECO:0000313" key="10">
    <source>
        <dbReference type="EMBL" id="CAF4383609.1"/>
    </source>
</evidence>
<dbReference type="PRINTS" id="PR00385">
    <property type="entry name" value="P450"/>
</dbReference>
<feature type="binding site" description="axial binding residue" evidence="7">
    <location>
        <position position="144"/>
    </location>
    <ligand>
        <name>heme</name>
        <dbReference type="ChEBI" id="CHEBI:30413"/>
    </ligand>
    <ligandPart>
        <name>Fe</name>
        <dbReference type="ChEBI" id="CHEBI:18248"/>
    </ligandPart>
</feature>
<dbReference type="InterPro" id="IPR002401">
    <property type="entry name" value="Cyt_P450_E_grp-I"/>
</dbReference>
<dbReference type="GO" id="GO:0004497">
    <property type="term" value="F:monooxygenase activity"/>
    <property type="evidence" value="ECO:0007669"/>
    <property type="project" value="UniProtKB-KW"/>
</dbReference>
<dbReference type="InterPro" id="IPR001128">
    <property type="entry name" value="Cyt_P450"/>
</dbReference>
<dbReference type="PRINTS" id="PR00463">
    <property type="entry name" value="EP450I"/>
</dbReference>
<dbReference type="PANTHER" id="PTHR24291">
    <property type="entry name" value="CYTOCHROME P450 FAMILY 4"/>
    <property type="match status" value="1"/>
</dbReference>
<keyword evidence="3 7" id="KW-0479">Metal-binding</keyword>
<organism evidence="9 11">
    <name type="scientific">Didymodactylos carnosus</name>
    <dbReference type="NCBI Taxonomy" id="1234261"/>
    <lineage>
        <taxon>Eukaryota</taxon>
        <taxon>Metazoa</taxon>
        <taxon>Spiralia</taxon>
        <taxon>Gnathifera</taxon>
        <taxon>Rotifera</taxon>
        <taxon>Eurotatoria</taxon>
        <taxon>Bdelloidea</taxon>
        <taxon>Philodinida</taxon>
        <taxon>Philodinidae</taxon>
        <taxon>Didymodactylos</taxon>
    </lineage>
</organism>
<comment type="caution">
    <text evidence="9">The sequence shown here is derived from an EMBL/GenBank/DDBJ whole genome shotgun (WGS) entry which is preliminary data.</text>
</comment>
<keyword evidence="2 7" id="KW-0349">Heme</keyword>
<protein>
    <recommendedName>
        <fullName evidence="12">Cytochrome P450</fullName>
    </recommendedName>
</protein>
<sequence>VAGHETTSTLMTWTIYCLTQNPEILLKLQNEIDSVLNGRPPTSETLSSLIYTEAVLKESLRVYSPVPNLLRKCVNENTVVADDGKQIFIRKDTEILLDFYTLHHSEKYWPDPFKFDPTRFLLNENSTGVQSNIFFPFSTGTRSCIGQGFAMIEAKIMLSLIIQQFEFTLIPGQKFIPEIVVTMRPKDGVWVRMKSRQY</sequence>
<dbReference type="PROSITE" id="PS00086">
    <property type="entry name" value="CYTOCHROME_P450"/>
    <property type="match status" value="1"/>
</dbReference>
<comment type="cofactor">
    <cofactor evidence="7">
        <name>heme</name>
        <dbReference type="ChEBI" id="CHEBI:30413"/>
    </cofactor>
</comment>
<accession>A0A815V0Q2</accession>
<keyword evidence="11" id="KW-1185">Reference proteome</keyword>
<dbReference type="Gene3D" id="1.10.630.10">
    <property type="entry name" value="Cytochrome P450"/>
    <property type="match status" value="1"/>
</dbReference>
<dbReference type="GO" id="GO:0016705">
    <property type="term" value="F:oxidoreductase activity, acting on paired donors, with incorporation or reduction of molecular oxygen"/>
    <property type="evidence" value="ECO:0007669"/>
    <property type="project" value="InterPro"/>
</dbReference>
<dbReference type="GO" id="GO:0020037">
    <property type="term" value="F:heme binding"/>
    <property type="evidence" value="ECO:0007669"/>
    <property type="project" value="InterPro"/>
</dbReference>
<dbReference type="AlphaFoldDB" id="A0A815V0Q2"/>
<dbReference type="EMBL" id="CAJNOQ010024177">
    <property type="protein sequence ID" value="CAF1524564.1"/>
    <property type="molecule type" value="Genomic_DNA"/>
</dbReference>
<evidence type="ECO:0000256" key="7">
    <source>
        <dbReference type="PIRSR" id="PIRSR602401-1"/>
    </source>
</evidence>
<dbReference type="Pfam" id="PF00067">
    <property type="entry name" value="p450"/>
    <property type="match status" value="1"/>
</dbReference>
<proteinExistence type="inferred from homology"/>
<gene>
    <name evidence="9" type="ORF">GPM918_LOCUS37713</name>
    <name evidence="10" type="ORF">SRO942_LOCUS38490</name>
</gene>
<evidence type="ECO:0000256" key="1">
    <source>
        <dbReference type="ARBA" id="ARBA00010617"/>
    </source>
</evidence>
<dbReference type="Proteomes" id="UP000663829">
    <property type="component" value="Unassembled WGS sequence"/>
</dbReference>
<keyword evidence="6 8" id="KW-0503">Monooxygenase</keyword>
<keyword evidence="5 7" id="KW-0408">Iron</keyword>
<evidence type="ECO:0008006" key="12">
    <source>
        <dbReference type="Google" id="ProtNLM"/>
    </source>
</evidence>